<dbReference type="SMART" id="SM00060">
    <property type="entry name" value="FN3"/>
    <property type="match status" value="1"/>
</dbReference>
<keyword evidence="1" id="KW-0732">Signal</keyword>
<dbReference type="EMBL" id="JEOB01000001">
    <property type="protein sequence ID" value="EXM41007.1"/>
    <property type="molecule type" value="Genomic_DNA"/>
</dbReference>
<evidence type="ECO:0000313" key="4">
    <source>
        <dbReference type="EMBL" id="EXM41007.1"/>
    </source>
</evidence>
<evidence type="ECO:0000259" key="3">
    <source>
        <dbReference type="PROSITE" id="PS50853"/>
    </source>
</evidence>
<dbReference type="InterPro" id="IPR036116">
    <property type="entry name" value="FN3_sf"/>
</dbReference>
<feature type="domain" description="Cyclic nucleotide-binding" evidence="2">
    <location>
        <begin position="59"/>
        <end position="138"/>
    </location>
</feature>
<feature type="chain" id="PRO_5039429415" description="Fibronectin type-III domain-containing protein" evidence="1">
    <location>
        <begin position="27"/>
        <end position="530"/>
    </location>
</feature>
<dbReference type="InterPro" id="IPR000595">
    <property type="entry name" value="cNMP-bd_dom"/>
</dbReference>
<dbReference type="PROSITE" id="PS50853">
    <property type="entry name" value="FN3"/>
    <property type="match status" value="1"/>
</dbReference>
<dbReference type="RefSeq" id="WP_024858877.1">
    <property type="nucleotide sequence ID" value="NZ_JEOB01000001.1"/>
</dbReference>
<dbReference type="PROSITE" id="PS50042">
    <property type="entry name" value="CNMP_BINDING_3"/>
    <property type="match status" value="1"/>
</dbReference>
<dbReference type="SUPFAM" id="SSF49265">
    <property type="entry name" value="Fibronectin type III"/>
    <property type="match status" value="1"/>
</dbReference>
<dbReference type="InterPro" id="IPR013783">
    <property type="entry name" value="Ig-like_fold"/>
</dbReference>
<evidence type="ECO:0000259" key="2">
    <source>
        <dbReference type="PROSITE" id="PS50042"/>
    </source>
</evidence>
<dbReference type="CDD" id="cd00063">
    <property type="entry name" value="FN3"/>
    <property type="match status" value="1"/>
</dbReference>
<dbReference type="Gene3D" id="2.60.40.10">
    <property type="entry name" value="Immunoglobulins"/>
    <property type="match status" value="1"/>
</dbReference>
<organism evidence="4 5">
    <name type="scientific">Ruminococcus albus SY3</name>
    <dbReference type="NCBI Taxonomy" id="1341156"/>
    <lineage>
        <taxon>Bacteria</taxon>
        <taxon>Bacillati</taxon>
        <taxon>Bacillota</taxon>
        <taxon>Clostridia</taxon>
        <taxon>Eubacteriales</taxon>
        <taxon>Oscillospiraceae</taxon>
        <taxon>Ruminococcus</taxon>
    </lineage>
</organism>
<feature type="signal peptide" evidence="1">
    <location>
        <begin position="1"/>
        <end position="26"/>
    </location>
</feature>
<evidence type="ECO:0008006" key="6">
    <source>
        <dbReference type="Google" id="ProtNLM"/>
    </source>
</evidence>
<dbReference type="Proteomes" id="UP000021369">
    <property type="component" value="Unassembled WGS sequence"/>
</dbReference>
<dbReference type="AlphaFoldDB" id="A0A011V649"/>
<feature type="domain" description="Fibronectin type-III" evidence="3">
    <location>
        <begin position="354"/>
        <end position="441"/>
    </location>
</feature>
<dbReference type="OrthoDB" id="1819228at2"/>
<sequence>MNERRSMKKVASGLMALTMAAGMLPANVGSFISLSASADEAELVAYVDEEVTADETTAEAVEEVVAVDYSALSEGDYVIEEGDVTVDSVVTVSGVVNLTLNAGATFTASQGIVIEDGAVLNVYGEGTLNATGAPNEGTNQFGHNAIKGTINVYGGTINATASDSAQGYGSTGWLNGNWGIPGVAAIDGDLTVYGGTINAKAGNAGDGGDGWYAGSGGQGGYALAGNITIYGGNFNLEGGKGGKGMKSSNHSGRYPDGVDGKDGAAFDPNSSVYVDGKAATVDKYHYVTWNWILEDDGTYTAVPKMISLDDGASEAVESEVNLTSVYSKGLTIYTATVFVNGNAFSDSIQVEAKEKLNPEVTYEKRHKSVTLNWEKVYGAEKYGVVGFINGEWRLLESGHGTSYNLKNLKPGQEYKVAVIAMFNGEWKRDYSKAITVTPRDEEYPTLSNIEYSRQFHQFKLEWNEVQDAEEYGVAVKIAGRWKILAYTNELSYTSPKLLVDSTYEMLICAKVDGKWDLDKIDDRSFVVTVQ</sequence>
<name>A0A011V649_RUMAL</name>
<protein>
    <recommendedName>
        <fullName evidence="6">Fibronectin type-III domain-containing protein</fullName>
    </recommendedName>
</protein>
<keyword evidence="5" id="KW-1185">Reference proteome</keyword>
<accession>A0A011V649</accession>
<proteinExistence type="predicted"/>
<gene>
    <name evidence="4" type="ORF">RASY3_02660</name>
</gene>
<dbReference type="InterPro" id="IPR003961">
    <property type="entry name" value="FN3_dom"/>
</dbReference>
<comment type="caution">
    <text evidence="4">The sequence shown here is derived from an EMBL/GenBank/DDBJ whole genome shotgun (WGS) entry which is preliminary data.</text>
</comment>
<evidence type="ECO:0000256" key="1">
    <source>
        <dbReference type="SAM" id="SignalP"/>
    </source>
</evidence>
<dbReference type="PATRIC" id="fig|1341156.4.peg.253"/>
<reference evidence="4 5" key="1">
    <citation type="submission" date="2013-06" db="EMBL/GenBank/DDBJ databases">
        <title>Rumen cellulosomics: divergent fiber-degrading strategies revealed by comparative genome-wide analysis of six Ruminococcal strains.</title>
        <authorList>
            <person name="Dassa B."/>
            <person name="Borovok I."/>
            <person name="Lamed R."/>
            <person name="Flint H."/>
            <person name="Yeoman C.J."/>
            <person name="White B."/>
            <person name="Bayer E.A."/>
        </authorList>
    </citation>
    <scope>NUCLEOTIDE SEQUENCE [LARGE SCALE GENOMIC DNA]</scope>
    <source>
        <strain evidence="4 5">SY3</strain>
    </source>
</reference>
<evidence type="ECO:0000313" key="5">
    <source>
        <dbReference type="Proteomes" id="UP000021369"/>
    </source>
</evidence>